<dbReference type="Pfam" id="PF00487">
    <property type="entry name" value="FA_desaturase"/>
    <property type="match status" value="1"/>
</dbReference>
<reference evidence="16" key="1">
    <citation type="journal article" date="2018" name="Nat. Microbiol.">
        <title>Leveraging single-cell genomics to expand the fungal tree of life.</title>
        <authorList>
            <person name="Ahrendt S.R."/>
            <person name="Quandt C.A."/>
            <person name="Ciobanu D."/>
            <person name="Clum A."/>
            <person name="Salamov A."/>
            <person name="Andreopoulos B."/>
            <person name="Cheng J.F."/>
            <person name="Woyke T."/>
            <person name="Pelin A."/>
            <person name="Henrissat B."/>
            <person name="Reynolds N.K."/>
            <person name="Benny G.L."/>
            <person name="Smith M.E."/>
            <person name="James T.Y."/>
            <person name="Grigoriev I.V."/>
        </authorList>
    </citation>
    <scope>NUCLEOTIDE SEQUENCE [LARGE SCALE GENOMIC DNA]</scope>
</reference>
<dbReference type="GO" id="GO:0006629">
    <property type="term" value="P:lipid metabolic process"/>
    <property type="evidence" value="ECO:0007669"/>
    <property type="project" value="UniProtKB-KW"/>
</dbReference>
<feature type="transmembrane region" description="Helical" evidence="13">
    <location>
        <begin position="131"/>
        <end position="152"/>
    </location>
</feature>
<evidence type="ECO:0000313" key="16">
    <source>
        <dbReference type="Proteomes" id="UP000267251"/>
    </source>
</evidence>
<evidence type="ECO:0000256" key="12">
    <source>
        <dbReference type="SAM" id="MobiDB-lite"/>
    </source>
</evidence>
<comment type="pathway">
    <text evidence="2">Lipid metabolism.</text>
</comment>
<evidence type="ECO:0000259" key="14">
    <source>
        <dbReference type="PROSITE" id="PS50255"/>
    </source>
</evidence>
<dbReference type="InterPro" id="IPR012171">
    <property type="entry name" value="Fatty_acid_desaturase"/>
</dbReference>
<dbReference type="SMART" id="SM01117">
    <property type="entry name" value="Cyt-b5"/>
    <property type="match status" value="1"/>
</dbReference>
<comment type="subcellular location">
    <subcellularLocation>
        <location evidence="1">Membrane</location>
        <topology evidence="1">Multi-pass membrane protein</topology>
    </subcellularLocation>
</comment>
<evidence type="ECO:0000256" key="11">
    <source>
        <dbReference type="ARBA" id="ARBA00023136"/>
    </source>
</evidence>
<feature type="transmembrane region" description="Helical" evidence="13">
    <location>
        <begin position="320"/>
        <end position="338"/>
    </location>
</feature>
<keyword evidence="10" id="KW-0443">Lipid metabolism</keyword>
<accession>A0A4P9Y2C2</accession>
<evidence type="ECO:0000256" key="8">
    <source>
        <dbReference type="ARBA" id="ARBA00023002"/>
    </source>
</evidence>
<feature type="transmembrane region" description="Helical" evidence="13">
    <location>
        <begin position="293"/>
        <end position="314"/>
    </location>
</feature>
<evidence type="ECO:0000256" key="6">
    <source>
        <dbReference type="ARBA" id="ARBA00022723"/>
    </source>
</evidence>
<dbReference type="AlphaFoldDB" id="A0A4P9Y2C2"/>
<sequence length="474" mass="54460">MAPPEAITLSKSQRKYTAADVREMVERGRKVLMFRGQVLDVTRWLPYHPGGEEALLHGIGRDMTDEIISIHPREVFQTQMARFAIGEYISSELEHQDLSESYRALYAKIDRLGYLDMPYTGYTSDLIRIPILFITAISLLIMAPNSIFAQIVSASCMGMGWQQASFVAHDLGHSSVSLNRRRDQIIGISFGNFIGGVSLGWWKHNHNVHHIITNHPYDDPDIHHMPFFAVSTHLLGGFYSSYYQRYFAWSPIASFFISLQHYLYYLVLSLARFNLYVRSWAHLLFRSTDPLRYFELLGLATFIAWYSLLLAYTLPSRTAILGYVLLSHAVAGIIHVQITMSHFGMSTDLLGPHESYPAKILRTTMDFDCPPYMDWFHGGLQYQVAHHFFPRAPRHCLRELTGLVKTWAEGHNLTYTHFGWVEGNGFVLGQMRSIANQVRFVMRIGKEQWDYQPPTQNPINHPHDALSKMGLERQ</sequence>
<feature type="compositionally biased region" description="Basic and acidic residues" evidence="12">
    <location>
        <begin position="461"/>
        <end position="474"/>
    </location>
</feature>
<dbReference type="Proteomes" id="UP000267251">
    <property type="component" value="Unassembled WGS sequence"/>
</dbReference>
<feature type="transmembrane region" description="Helical" evidence="13">
    <location>
        <begin position="184"/>
        <end position="202"/>
    </location>
</feature>
<dbReference type="InterPro" id="IPR005804">
    <property type="entry name" value="FA_desaturase_dom"/>
</dbReference>
<dbReference type="Pfam" id="PF00173">
    <property type="entry name" value="Cyt-b5"/>
    <property type="match status" value="1"/>
</dbReference>
<keyword evidence="7 13" id="KW-1133">Transmembrane helix</keyword>
<protein>
    <submittedName>
        <fullName evidence="15">Fatty acid desaturase-domain-containing protein</fullName>
    </submittedName>
</protein>
<dbReference type="PANTHER" id="PTHR19353:SF30">
    <property type="entry name" value="DELTA 8-(E)-SPHINGOLIPID DESATURASE"/>
    <property type="match status" value="1"/>
</dbReference>
<evidence type="ECO:0000256" key="3">
    <source>
        <dbReference type="ARBA" id="ARBA00009295"/>
    </source>
</evidence>
<dbReference type="InterPro" id="IPR001199">
    <property type="entry name" value="Cyt_B5-like_heme/steroid-bd"/>
</dbReference>
<evidence type="ECO:0000313" key="15">
    <source>
        <dbReference type="EMBL" id="RKP12913.1"/>
    </source>
</evidence>
<evidence type="ECO:0000256" key="9">
    <source>
        <dbReference type="ARBA" id="ARBA00023004"/>
    </source>
</evidence>
<keyword evidence="6" id="KW-0479">Metal-binding</keyword>
<keyword evidence="8" id="KW-0560">Oxidoreductase</keyword>
<comment type="similarity">
    <text evidence="3">Belongs to the fatty acid desaturase type 1 family.</text>
</comment>
<dbReference type="Gene3D" id="3.10.120.10">
    <property type="entry name" value="Cytochrome b5-like heme/steroid binding domain"/>
    <property type="match status" value="1"/>
</dbReference>
<feature type="transmembrane region" description="Helical" evidence="13">
    <location>
        <begin position="222"/>
        <end position="242"/>
    </location>
</feature>
<evidence type="ECO:0000256" key="13">
    <source>
        <dbReference type="SAM" id="Phobius"/>
    </source>
</evidence>
<keyword evidence="9" id="KW-0408">Iron</keyword>
<feature type="region of interest" description="Disordered" evidence="12">
    <location>
        <begin position="452"/>
        <end position="474"/>
    </location>
</feature>
<gene>
    <name evidence="15" type="ORF">BJ684DRAFT_10829</name>
</gene>
<dbReference type="PROSITE" id="PS50255">
    <property type="entry name" value="CYTOCHROME_B5_2"/>
    <property type="match status" value="1"/>
</dbReference>
<dbReference type="GO" id="GO:0016717">
    <property type="term" value="F:oxidoreductase activity, acting on paired donors, with oxidation of a pair of donors resulting in the reduction of molecular oxygen to two molecules of water"/>
    <property type="evidence" value="ECO:0007669"/>
    <property type="project" value="TreeGrafter"/>
</dbReference>
<evidence type="ECO:0000256" key="5">
    <source>
        <dbReference type="ARBA" id="ARBA00022692"/>
    </source>
</evidence>
<organism evidence="15 16">
    <name type="scientific">Piptocephalis cylindrospora</name>
    <dbReference type="NCBI Taxonomy" id="1907219"/>
    <lineage>
        <taxon>Eukaryota</taxon>
        <taxon>Fungi</taxon>
        <taxon>Fungi incertae sedis</taxon>
        <taxon>Zoopagomycota</taxon>
        <taxon>Zoopagomycotina</taxon>
        <taxon>Zoopagomycetes</taxon>
        <taxon>Zoopagales</taxon>
        <taxon>Piptocephalidaceae</taxon>
        <taxon>Piptocephalis</taxon>
    </lineage>
</organism>
<keyword evidence="11 13" id="KW-0472">Membrane</keyword>
<evidence type="ECO:0000256" key="2">
    <source>
        <dbReference type="ARBA" id="ARBA00005189"/>
    </source>
</evidence>
<dbReference type="EMBL" id="KZ988165">
    <property type="protein sequence ID" value="RKP12913.1"/>
    <property type="molecule type" value="Genomic_DNA"/>
</dbReference>
<feature type="domain" description="Cytochrome b5 heme-binding" evidence="14">
    <location>
        <begin position="13"/>
        <end position="89"/>
    </location>
</feature>
<dbReference type="PANTHER" id="PTHR19353">
    <property type="entry name" value="FATTY ACID DESATURASE 2"/>
    <property type="match status" value="1"/>
</dbReference>
<dbReference type="OrthoDB" id="260091at2759"/>
<dbReference type="CDD" id="cd03506">
    <property type="entry name" value="Delta6-FADS-like"/>
    <property type="match status" value="1"/>
</dbReference>
<evidence type="ECO:0000256" key="10">
    <source>
        <dbReference type="ARBA" id="ARBA00023098"/>
    </source>
</evidence>
<dbReference type="SUPFAM" id="SSF55856">
    <property type="entry name" value="Cytochrome b5-like heme/steroid binding domain"/>
    <property type="match status" value="1"/>
</dbReference>
<dbReference type="InterPro" id="IPR036400">
    <property type="entry name" value="Cyt_B5-like_heme/steroid_sf"/>
</dbReference>
<keyword evidence="4" id="KW-0349">Heme</keyword>
<evidence type="ECO:0000256" key="1">
    <source>
        <dbReference type="ARBA" id="ARBA00004141"/>
    </source>
</evidence>
<dbReference type="PIRSF" id="PIRSF015921">
    <property type="entry name" value="FA_sphinglp_des"/>
    <property type="match status" value="1"/>
</dbReference>
<keyword evidence="5 13" id="KW-0812">Transmembrane</keyword>
<proteinExistence type="inferred from homology"/>
<name>A0A4P9Y2C2_9FUNG</name>
<dbReference type="GO" id="GO:0016020">
    <property type="term" value="C:membrane"/>
    <property type="evidence" value="ECO:0007669"/>
    <property type="project" value="UniProtKB-SubCell"/>
</dbReference>
<keyword evidence="16" id="KW-1185">Reference proteome</keyword>
<evidence type="ECO:0000256" key="4">
    <source>
        <dbReference type="ARBA" id="ARBA00022617"/>
    </source>
</evidence>
<dbReference type="GO" id="GO:0046872">
    <property type="term" value="F:metal ion binding"/>
    <property type="evidence" value="ECO:0007669"/>
    <property type="project" value="UniProtKB-KW"/>
</dbReference>
<evidence type="ECO:0000256" key="7">
    <source>
        <dbReference type="ARBA" id="ARBA00022989"/>
    </source>
</evidence>